<dbReference type="AlphaFoldDB" id="A0A517XPY6"/>
<organism evidence="8 9">
    <name type="scientific">Urbifossiella limnaea</name>
    <dbReference type="NCBI Taxonomy" id="2528023"/>
    <lineage>
        <taxon>Bacteria</taxon>
        <taxon>Pseudomonadati</taxon>
        <taxon>Planctomycetota</taxon>
        <taxon>Planctomycetia</taxon>
        <taxon>Gemmatales</taxon>
        <taxon>Gemmataceae</taxon>
        <taxon>Urbifossiella</taxon>
    </lineage>
</organism>
<feature type="signal peptide" evidence="6">
    <location>
        <begin position="1"/>
        <end position="20"/>
    </location>
</feature>
<keyword evidence="2" id="KW-0042">Antenna complex</keyword>
<keyword evidence="4" id="KW-0472">Membrane</keyword>
<evidence type="ECO:0000256" key="3">
    <source>
        <dbReference type="ARBA" id="ARBA00023078"/>
    </source>
</evidence>
<keyword evidence="6" id="KW-0732">Signal</keyword>
<evidence type="ECO:0000313" key="9">
    <source>
        <dbReference type="Proteomes" id="UP000319576"/>
    </source>
</evidence>
<dbReference type="EMBL" id="CP036273">
    <property type="protein sequence ID" value="QDU19556.1"/>
    <property type="molecule type" value="Genomic_DNA"/>
</dbReference>
<name>A0A517XPY6_9BACT</name>
<dbReference type="PROSITE" id="PS51441">
    <property type="entry name" value="CPCD_LIKE"/>
    <property type="match status" value="1"/>
</dbReference>
<dbReference type="InterPro" id="IPR008213">
    <property type="entry name" value="CpcD-like_dom"/>
</dbReference>
<evidence type="ECO:0000256" key="2">
    <source>
        <dbReference type="ARBA" id="ARBA00022738"/>
    </source>
</evidence>
<proteinExistence type="predicted"/>
<keyword evidence="9" id="KW-1185">Reference proteome</keyword>
<comment type="subcellular location">
    <subcellularLocation>
        <location evidence="1">Cellular thylakoid membrane</location>
        <topology evidence="1">Peripheral membrane protein</topology>
        <orientation evidence="1">Cytoplasmic side</orientation>
    </subcellularLocation>
</comment>
<evidence type="ECO:0000256" key="6">
    <source>
        <dbReference type="SAM" id="SignalP"/>
    </source>
</evidence>
<gene>
    <name evidence="8" type="ORF">ETAA1_14850</name>
</gene>
<reference evidence="8 9" key="1">
    <citation type="submission" date="2019-02" db="EMBL/GenBank/DDBJ databases">
        <title>Deep-cultivation of Planctomycetes and their phenomic and genomic characterization uncovers novel biology.</title>
        <authorList>
            <person name="Wiegand S."/>
            <person name="Jogler M."/>
            <person name="Boedeker C."/>
            <person name="Pinto D."/>
            <person name="Vollmers J."/>
            <person name="Rivas-Marin E."/>
            <person name="Kohn T."/>
            <person name="Peeters S.H."/>
            <person name="Heuer A."/>
            <person name="Rast P."/>
            <person name="Oberbeckmann S."/>
            <person name="Bunk B."/>
            <person name="Jeske O."/>
            <person name="Meyerdierks A."/>
            <person name="Storesund J.E."/>
            <person name="Kallscheuer N."/>
            <person name="Luecker S."/>
            <person name="Lage O.M."/>
            <person name="Pohl T."/>
            <person name="Merkel B.J."/>
            <person name="Hornburger P."/>
            <person name="Mueller R.-W."/>
            <person name="Bruemmer F."/>
            <person name="Labrenz M."/>
            <person name="Spormann A.M."/>
            <person name="Op den Camp H."/>
            <person name="Overmann J."/>
            <person name="Amann R."/>
            <person name="Jetten M.S.M."/>
            <person name="Mascher T."/>
            <person name="Medema M.H."/>
            <person name="Devos D.P."/>
            <person name="Kaster A.-K."/>
            <person name="Ovreas L."/>
            <person name="Rohde M."/>
            <person name="Galperin M.Y."/>
            <person name="Jogler C."/>
        </authorList>
    </citation>
    <scope>NUCLEOTIDE SEQUENCE [LARGE SCALE GENOMIC DNA]</scope>
    <source>
        <strain evidence="8 9">ETA_A1</strain>
    </source>
</reference>
<dbReference type="GO" id="GO:0031676">
    <property type="term" value="C:plasma membrane-derived thylakoid membrane"/>
    <property type="evidence" value="ECO:0007669"/>
    <property type="project" value="UniProtKB-SubCell"/>
</dbReference>
<evidence type="ECO:0000256" key="4">
    <source>
        <dbReference type="ARBA" id="ARBA00023136"/>
    </source>
</evidence>
<protein>
    <recommendedName>
        <fullName evidence="7">CpcD-like domain-containing protein</fullName>
    </recommendedName>
</protein>
<dbReference type="RefSeq" id="WP_145235700.1">
    <property type="nucleotide sequence ID" value="NZ_CP036273.1"/>
</dbReference>
<accession>A0A517XPY6</accession>
<keyword evidence="2" id="KW-0605">Phycobilisome</keyword>
<evidence type="ECO:0000256" key="1">
    <source>
        <dbReference type="ARBA" id="ARBA00004445"/>
    </source>
</evidence>
<evidence type="ECO:0000259" key="7">
    <source>
        <dbReference type="PROSITE" id="PS51441"/>
    </source>
</evidence>
<dbReference type="Proteomes" id="UP000319576">
    <property type="component" value="Chromosome"/>
</dbReference>
<feature type="chain" id="PRO_5022016901" description="CpcD-like domain-containing protein" evidence="6">
    <location>
        <begin position="21"/>
        <end position="922"/>
    </location>
</feature>
<evidence type="ECO:0000256" key="5">
    <source>
        <dbReference type="SAM" id="MobiDB-lite"/>
    </source>
</evidence>
<evidence type="ECO:0000313" key="8">
    <source>
        <dbReference type="EMBL" id="QDU19556.1"/>
    </source>
</evidence>
<feature type="domain" description="CpcD-like" evidence="7">
    <location>
        <begin position="90"/>
        <end position="142"/>
    </location>
</feature>
<dbReference type="GO" id="GO:0030089">
    <property type="term" value="C:phycobilisome"/>
    <property type="evidence" value="ECO:0007669"/>
    <property type="project" value="UniProtKB-KW"/>
</dbReference>
<keyword evidence="3" id="KW-0793">Thylakoid</keyword>
<dbReference type="KEGG" id="uli:ETAA1_14850"/>
<sequence length="922" mass="102151" precursor="true">MVRRWLALCFGAVLAAPAAAQPGTAPAFQPGAVRGLPVAAQPGQDFPLPTDGLMAPAPAVPPRTAYQLPPAVQPPPGTPPRTRVPDLNLPEGMTIPLPGTPGRSFQFARRYGRLFNISSEQLDASTQRIVFTGGVIVSVSPGTDKGGKPQPAMEFATDSAVVWVTGTKVNNVAEGFEASPETKREVEIYLTGNVVIRTVSAAAKDTVGQTLRAEEIYYDVARNRAVAVNADLEMATRQAPDGVHLTGKEIRRLDRENWEILDGSAYSSKLPSDPGFQLTSTRAALRERTVQPTNIFGIPYRDFDGNPVEAPERILTIRNAVTRLADVPVFYLPYLKVDANDPLGPLTAIGLGQDRIFGTQVYTTWDVYKLLALRPPAGHRWRMDLDYLSDRGPAAGTNYDYTLPPDPDRGYSPGRGFLRLYGLSDGGVDVVGGGRGVEPTHPDFRGRGQWRHQQELFGADTYFQGQLSYLSDQNFLEQFYKAEFDLGPNQDTFAYLTHRYRNMWAAALLQPKIDRNWMTQTMWLPRVDGAITGESFWDLINYNARANAGYAMLRPSQQNPFAVLPTDRYVDTGRFNLNQEVSVPFDLGPVRLAPYGTLDLAYYTQALTGDDLGRVYGGGGLRANLPFSRLYESATSELLNVRGLYHKASVGADYYYAQSSTAYTNLPQLDRLNDDTTDYTYNYARTYFPQNLPGAEGLALAYSPVYDAQRYAIRRVVDNRTDTLDDMHVLRLENRNRFQTKRGYPGLEHTVDVFSLNLGASFFPNPARDNFDHPWAFLEYDGLWNVGDRVALMSAGWVDPFDLGARYWNVGASLDRPDRTSFYVGYRQTDPLNSKAVTGSVTYQLSRRYFTNVGVSYDFGMQQALTNSFSVTRTGSDMTFTLGVTYNALVNNFGVQFLLVPNLVAYSAQSRLGGGIGGLNQR</sequence>
<dbReference type="OrthoDB" id="251461at2"/>
<feature type="region of interest" description="Disordered" evidence="5">
    <location>
        <begin position="56"/>
        <end position="81"/>
    </location>
</feature>